<dbReference type="GO" id="GO:0043093">
    <property type="term" value="P:FtsZ-dependent cytokinesis"/>
    <property type="evidence" value="ECO:0007669"/>
    <property type="project" value="UniProtKB-UniRule"/>
</dbReference>
<keyword evidence="5 9" id="KW-0812">Transmembrane</keyword>
<keyword evidence="4 9" id="KW-0132">Cell division</keyword>
<dbReference type="PROSITE" id="PS51779">
    <property type="entry name" value="POTRA"/>
    <property type="match status" value="1"/>
</dbReference>
<dbReference type="AlphaFoldDB" id="A0A8J2XY11"/>
<dbReference type="GO" id="GO:0032153">
    <property type="term" value="C:cell division site"/>
    <property type="evidence" value="ECO:0007669"/>
    <property type="project" value="UniProtKB-UniRule"/>
</dbReference>
<dbReference type="Pfam" id="PF08478">
    <property type="entry name" value="POTRA_1"/>
    <property type="match status" value="1"/>
</dbReference>
<dbReference type="InterPro" id="IPR026579">
    <property type="entry name" value="FtsQ"/>
</dbReference>
<evidence type="ECO:0000313" key="11">
    <source>
        <dbReference type="EMBL" id="GGC07856.1"/>
    </source>
</evidence>
<comment type="subcellular location">
    <subcellularLocation>
        <location evidence="9">Cell inner membrane</location>
        <topology evidence="9">Single-pass type II membrane protein</topology>
    </subcellularLocation>
    <subcellularLocation>
        <location evidence="1">Membrane</location>
    </subcellularLocation>
    <text evidence="9">Localizes to the division septum.</text>
</comment>
<keyword evidence="8 9" id="KW-0131">Cell cycle</keyword>
<evidence type="ECO:0000259" key="10">
    <source>
        <dbReference type="PROSITE" id="PS51779"/>
    </source>
</evidence>
<dbReference type="PANTHER" id="PTHR35851:SF1">
    <property type="entry name" value="CELL DIVISION PROTEIN FTSQ"/>
    <property type="match status" value="1"/>
</dbReference>
<comment type="function">
    <text evidence="9">Essential cell division protein. May link together the upstream cell division proteins, which are predominantly cytoplasmic, with the downstream cell division proteins, which are predominantly periplasmic. May control correct divisome assembly.</text>
</comment>
<dbReference type="InterPro" id="IPR034746">
    <property type="entry name" value="POTRA"/>
</dbReference>
<reference evidence="11" key="2">
    <citation type="submission" date="2020-09" db="EMBL/GenBank/DDBJ databases">
        <authorList>
            <person name="Sun Q."/>
            <person name="Sedlacek I."/>
        </authorList>
    </citation>
    <scope>NUCLEOTIDE SEQUENCE</scope>
    <source>
        <strain evidence="11">CCM 7086</strain>
    </source>
</reference>
<comment type="subunit">
    <text evidence="9">Part of a complex composed of FtsB, FtsL and FtsQ.</text>
</comment>
<keyword evidence="6 9" id="KW-1133">Transmembrane helix</keyword>
<feature type="domain" description="POTRA" evidence="10">
    <location>
        <begin position="37"/>
        <end position="110"/>
    </location>
</feature>
<dbReference type="InterPro" id="IPR013685">
    <property type="entry name" value="POTRA_FtsQ_type"/>
</dbReference>
<comment type="caution">
    <text evidence="11">The sequence shown here is derived from an EMBL/GenBank/DDBJ whole genome shotgun (WGS) entry which is preliminary data.</text>
</comment>
<keyword evidence="3 9" id="KW-0997">Cell inner membrane</keyword>
<dbReference type="PROSITE" id="PS51257">
    <property type="entry name" value="PROKAR_LIPOPROTEIN"/>
    <property type="match status" value="1"/>
</dbReference>
<evidence type="ECO:0000256" key="8">
    <source>
        <dbReference type="ARBA" id="ARBA00023306"/>
    </source>
</evidence>
<keyword evidence="12" id="KW-1185">Reference proteome</keyword>
<dbReference type="Pfam" id="PF03799">
    <property type="entry name" value="FtsQ_DivIB_C"/>
    <property type="match status" value="1"/>
</dbReference>
<sequence>MWHDVRMLNATANSLFGLVVLALMASCLWWVAQRPYFTLEVIRVEGEGHAALRHINPLTVRSAVLARIKGNFFTANLDEVRKTFESVPWVHKATVRRSWPNQLIVTIEEHVPLGTWGDDGRLLSVKGDVFVANLAEAEEDAQLLAFNGPDGSEKEVVARLQDLNRWFAPLKLTAEELNLSDRYAWTVRMNNGMTIELGREKTATTLKERADRLVAIYPQLVAHLQDRIENIDMRYPNGLALRAQGLNIGTNGNKKANGKT</sequence>
<evidence type="ECO:0000256" key="6">
    <source>
        <dbReference type="ARBA" id="ARBA00022989"/>
    </source>
</evidence>
<gene>
    <name evidence="9 11" type="primary">ftsQ</name>
    <name evidence="11" type="ORF">GCM10007205_16210</name>
</gene>
<dbReference type="GO" id="GO:0090529">
    <property type="term" value="P:cell septum assembly"/>
    <property type="evidence" value="ECO:0007669"/>
    <property type="project" value="InterPro"/>
</dbReference>
<evidence type="ECO:0000313" key="12">
    <source>
        <dbReference type="Proteomes" id="UP000620266"/>
    </source>
</evidence>
<evidence type="ECO:0000256" key="5">
    <source>
        <dbReference type="ARBA" id="ARBA00022692"/>
    </source>
</evidence>
<dbReference type="Proteomes" id="UP000620266">
    <property type="component" value="Unassembled WGS sequence"/>
</dbReference>
<dbReference type="RefSeq" id="WP_188395717.1">
    <property type="nucleotide sequence ID" value="NZ_BMCG01000003.1"/>
</dbReference>
<dbReference type="Gene3D" id="3.40.50.11690">
    <property type="entry name" value="Cell division protein FtsQ/DivIB"/>
    <property type="match status" value="1"/>
</dbReference>
<comment type="similarity">
    <text evidence="9">Belongs to the FtsQ/DivIB family. FtsQ subfamily.</text>
</comment>
<dbReference type="HAMAP" id="MF_00911">
    <property type="entry name" value="FtsQ_subfam"/>
    <property type="match status" value="1"/>
</dbReference>
<dbReference type="PANTHER" id="PTHR35851">
    <property type="entry name" value="CELL DIVISION PROTEIN FTSQ"/>
    <property type="match status" value="1"/>
</dbReference>
<evidence type="ECO:0000256" key="3">
    <source>
        <dbReference type="ARBA" id="ARBA00022519"/>
    </source>
</evidence>
<keyword evidence="2 9" id="KW-1003">Cell membrane</keyword>
<dbReference type="GO" id="GO:0005886">
    <property type="term" value="C:plasma membrane"/>
    <property type="evidence" value="ECO:0007669"/>
    <property type="project" value="UniProtKB-SubCell"/>
</dbReference>
<evidence type="ECO:0000256" key="2">
    <source>
        <dbReference type="ARBA" id="ARBA00022475"/>
    </source>
</evidence>
<name>A0A8J2XY11_9BURK</name>
<protein>
    <recommendedName>
        <fullName evidence="9">Cell division protein FtsQ</fullName>
    </recommendedName>
</protein>
<accession>A0A8J2XY11</accession>
<evidence type="ECO:0000256" key="1">
    <source>
        <dbReference type="ARBA" id="ARBA00004370"/>
    </source>
</evidence>
<feature type="transmembrane region" description="Helical" evidence="9">
    <location>
        <begin position="12"/>
        <end position="32"/>
    </location>
</feature>
<evidence type="ECO:0000256" key="9">
    <source>
        <dbReference type="HAMAP-Rule" id="MF_00911"/>
    </source>
</evidence>
<evidence type="ECO:0000256" key="4">
    <source>
        <dbReference type="ARBA" id="ARBA00022618"/>
    </source>
</evidence>
<proteinExistence type="inferred from homology"/>
<evidence type="ECO:0000256" key="7">
    <source>
        <dbReference type="ARBA" id="ARBA00023136"/>
    </source>
</evidence>
<dbReference type="EMBL" id="BMCG01000003">
    <property type="protein sequence ID" value="GGC07856.1"/>
    <property type="molecule type" value="Genomic_DNA"/>
</dbReference>
<dbReference type="InterPro" id="IPR005548">
    <property type="entry name" value="Cell_div_FtsQ/DivIB_C"/>
</dbReference>
<keyword evidence="7 9" id="KW-0472">Membrane</keyword>
<reference evidence="11" key="1">
    <citation type="journal article" date="2014" name="Int. J. Syst. Evol. Microbiol.">
        <title>Complete genome sequence of Corynebacterium casei LMG S-19264T (=DSM 44701T), isolated from a smear-ripened cheese.</title>
        <authorList>
            <consortium name="US DOE Joint Genome Institute (JGI-PGF)"/>
            <person name="Walter F."/>
            <person name="Albersmeier A."/>
            <person name="Kalinowski J."/>
            <person name="Ruckert C."/>
        </authorList>
    </citation>
    <scope>NUCLEOTIDE SEQUENCE</scope>
    <source>
        <strain evidence="11">CCM 7086</strain>
    </source>
</reference>
<dbReference type="Gene3D" id="3.10.20.310">
    <property type="entry name" value="membrane protein fhac"/>
    <property type="match status" value="1"/>
</dbReference>
<organism evidence="11 12">
    <name type="scientific">Oxalicibacterium flavum</name>
    <dbReference type="NCBI Taxonomy" id="179467"/>
    <lineage>
        <taxon>Bacteria</taxon>
        <taxon>Pseudomonadati</taxon>
        <taxon>Pseudomonadota</taxon>
        <taxon>Betaproteobacteria</taxon>
        <taxon>Burkholderiales</taxon>
        <taxon>Oxalobacteraceae</taxon>
        <taxon>Oxalicibacterium</taxon>
    </lineage>
</organism>
<dbReference type="InterPro" id="IPR045335">
    <property type="entry name" value="FtsQ_C_sf"/>
</dbReference>